<keyword evidence="8" id="KW-1185">Reference proteome</keyword>
<evidence type="ECO:0000256" key="5">
    <source>
        <dbReference type="SAM" id="MobiDB-lite"/>
    </source>
</evidence>
<dbReference type="GO" id="GO:0005737">
    <property type="term" value="C:cytoplasm"/>
    <property type="evidence" value="ECO:0007669"/>
    <property type="project" value="UniProtKB-SubCell"/>
</dbReference>
<feature type="compositionally biased region" description="Basic and acidic residues" evidence="5">
    <location>
        <begin position="340"/>
        <end position="355"/>
    </location>
</feature>
<feature type="region of interest" description="Disordered" evidence="5">
    <location>
        <begin position="199"/>
        <end position="219"/>
    </location>
</feature>
<evidence type="ECO:0000259" key="6">
    <source>
        <dbReference type="PROSITE" id="PS50081"/>
    </source>
</evidence>
<name>A0AA40G0Y7_9HYME</name>
<reference evidence="7" key="1">
    <citation type="submission" date="2021-10" db="EMBL/GenBank/DDBJ databases">
        <title>Melipona bicolor Genome sequencing and assembly.</title>
        <authorList>
            <person name="Araujo N.S."/>
            <person name="Arias M.C."/>
        </authorList>
    </citation>
    <scope>NUCLEOTIDE SEQUENCE</scope>
    <source>
        <strain evidence="7">USP_2M_L1-L4_2017</strain>
        <tissue evidence="7">Whole body</tissue>
    </source>
</reference>
<dbReference type="PROSITE" id="PS50081">
    <property type="entry name" value="ZF_DAG_PE_2"/>
    <property type="match status" value="1"/>
</dbReference>
<comment type="subcellular location">
    <subcellularLocation>
        <location evidence="1">Cytoplasm</location>
    </subcellularLocation>
</comment>
<feature type="region of interest" description="Disordered" evidence="5">
    <location>
        <begin position="340"/>
        <end position="416"/>
    </location>
</feature>
<dbReference type="EMBL" id="JAHYIQ010000010">
    <property type="protein sequence ID" value="KAK1128589.1"/>
    <property type="molecule type" value="Genomic_DNA"/>
</dbReference>
<evidence type="ECO:0000256" key="4">
    <source>
        <dbReference type="ARBA" id="ARBA00022833"/>
    </source>
</evidence>
<dbReference type="InterPro" id="IPR046987">
    <property type="entry name" value="Myo9"/>
</dbReference>
<organism evidence="7 8">
    <name type="scientific">Melipona bicolor</name>
    <dbReference type="NCBI Taxonomy" id="60889"/>
    <lineage>
        <taxon>Eukaryota</taxon>
        <taxon>Metazoa</taxon>
        <taxon>Ecdysozoa</taxon>
        <taxon>Arthropoda</taxon>
        <taxon>Hexapoda</taxon>
        <taxon>Insecta</taxon>
        <taxon>Pterygota</taxon>
        <taxon>Neoptera</taxon>
        <taxon>Endopterygota</taxon>
        <taxon>Hymenoptera</taxon>
        <taxon>Apocrita</taxon>
        <taxon>Aculeata</taxon>
        <taxon>Apoidea</taxon>
        <taxon>Anthophila</taxon>
        <taxon>Apidae</taxon>
        <taxon>Melipona</taxon>
    </lineage>
</organism>
<feature type="compositionally biased region" description="Basic residues" evidence="5">
    <location>
        <begin position="657"/>
        <end position="667"/>
    </location>
</feature>
<dbReference type="GO" id="GO:0000146">
    <property type="term" value="F:microfilament motor activity"/>
    <property type="evidence" value="ECO:0007669"/>
    <property type="project" value="InterPro"/>
</dbReference>
<feature type="compositionally biased region" description="Polar residues" evidence="5">
    <location>
        <begin position="61"/>
        <end position="86"/>
    </location>
</feature>
<feature type="region of interest" description="Disordered" evidence="5">
    <location>
        <begin position="273"/>
        <end position="323"/>
    </location>
</feature>
<dbReference type="PANTHER" id="PTHR46184:SF5">
    <property type="entry name" value="UNCONVENTIONAL MYOSIN-IXA-LIKE"/>
    <property type="match status" value="1"/>
</dbReference>
<keyword evidence="2" id="KW-0963">Cytoplasm</keyword>
<feature type="domain" description="Phorbol-ester/DAG-type" evidence="6">
    <location>
        <begin position="438"/>
        <end position="492"/>
    </location>
</feature>
<protein>
    <recommendedName>
        <fullName evidence="6">Phorbol-ester/DAG-type domain-containing protein</fullName>
    </recommendedName>
</protein>
<comment type="caution">
    <text evidence="7">The sequence shown here is derived from an EMBL/GenBank/DDBJ whole genome shotgun (WGS) entry which is preliminary data.</text>
</comment>
<dbReference type="PANTHER" id="PTHR46184">
    <property type="entry name" value="UNCONVENTIONAL MYOSIN-IXB-LIKE PROTEIN"/>
    <property type="match status" value="1"/>
</dbReference>
<gene>
    <name evidence="7" type="ORF">K0M31_003047</name>
</gene>
<accession>A0AA40G0Y7</accession>
<dbReference type="AlphaFoldDB" id="A0AA40G0Y7"/>
<keyword evidence="4" id="KW-0862">Zinc</keyword>
<feature type="region of interest" description="Disordered" evidence="5">
    <location>
        <begin position="1"/>
        <end position="111"/>
    </location>
</feature>
<evidence type="ECO:0000313" key="8">
    <source>
        <dbReference type="Proteomes" id="UP001177670"/>
    </source>
</evidence>
<keyword evidence="3" id="KW-0479">Metal-binding</keyword>
<sequence>MDFFPSDEFNERKSSLESLTSLRSYESQVSVNSSESQDNSYSKPVPNTRTKRGDQSPVVAANTNLVNASSRLSSVNKRADSSSTGYSDGEIDTEIPSTVQSAPPVFNTAPSFSNPREMTCYQSNISLTHSPISDVWRRRADFSSINYSDYLLSGPQKSTLTRSPNVSQYKSITDNLFEQDKPNEASNYNVKLDSDRFVHMESSSAREQRRLSDNSVPSERIESIPASPIRRDHTCGHSKEMKDFSYLRRQNSEGDTSIKLDVVNDENALKGLLLKGTSPKEKNSRPKEKCEPDVPVRSARRNRPTREVQCRSMGESVSETNSGEAKNLFLGTIKESDLHKSTAIRSRKDSPHDTPSRSVTDWPVNKNEAASKTQQPGKRMRSNAITTLELRRRNSDPATKISGLSEDKPGTDTSPNDLKLAPEMNLLEWKGNLFTLAGHCFRKVARFAKDDVCVCCHEKMDAFVTQGYKCIDCKQLYHVKCIQNGGVLKMPCILANTPSRRKNRKPPRTPYDTSKQVVAPKFSLTGTSAFSDSTDKIISDAKELALMQDFITKKIYIMEGQEEGRKPSEVDRVFRHALRKFKDDLVITYSVAIQQGVEGNIKYTDLIANFLHVMETVCKQENTSEDFPVTMGVNAFRGFMNEFMTLVKTEALEKQSKSKRKKEKKRKHEEPTRHGNHMFQLTIINIPTACEVCTSFFMWPIERGLVCQSKYVSYLNPLSLFL</sequence>
<proteinExistence type="predicted"/>
<dbReference type="CDD" id="cd00029">
    <property type="entry name" value="C1"/>
    <property type="match status" value="1"/>
</dbReference>
<dbReference type="InterPro" id="IPR046349">
    <property type="entry name" value="C1-like_sf"/>
</dbReference>
<feature type="compositionally biased region" description="Basic and acidic residues" evidence="5">
    <location>
        <begin position="199"/>
        <end position="212"/>
    </location>
</feature>
<dbReference type="GO" id="GO:0005884">
    <property type="term" value="C:actin filament"/>
    <property type="evidence" value="ECO:0007669"/>
    <property type="project" value="TreeGrafter"/>
</dbReference>
<evidence type="ECO:0000313" key="7">
    <source>
        <dbReference type="EMBL" id="KAK1128589.1"/>
    </source>
</evidence>
<dbReference type="Proteomes" id="UP001177670">
    <property type="component" value="Unassembled WGS sequence"/>
</dbReference>
<dbReference type="GO" id="GO:0046872">
    <property type="term" value="F:metal ion binding"/>
    <property type="evidence" value="ECO:0007669"/>
    <property type="project" value="UniProtKB-KW"/>
</dbReference>
<feature type="compositionally biased region" description="Low complexity" evidence="5">
    <location>
        <begin position="24"/>
        <end position="42"/>
    </location>
</feature>
<dbReference type="GO" id="GO:0051015">
    <property type="term" value="F:actin filament binding"/>
    <property type="evidence" value="ECO:0007669"/>
    <property type="project" value="TreeGrafter"/>
</dbReference>
<feature type="region of interest" description="Disordered" evidence="5">
    <location>
        <begin position="653"/>
        <end position="672"/>
    </location>
</feature>
<dbReference type="GO" id="GO:0005096">
    <property type="term" value="F:GTPase activator activity"/>
    <property type="evidence" value="ECO:0007669"/>
    <property type="project" value="InterPro"/>
</dbReference>
<evidence type="ECO:0000256" key="2">
    <source>
        <dbReference type="ARBA" id="ARBA00022490"/>
    </source>
</evidence>
<dbReference type="SUPFAM" id="SSF57889">
    <property type="entry name" value="Cysteine-rich domain"/>
    <property type="match status" value="2"/>
</dbReference>
<dbReference type="GO" id="GO:0035556">
    <property type="term" value="P:intracellular signal transduction"/>
    <property type="evidence" value="ECO:0007669"/>
    <property type="project" value="InterPro"/>
</dbReference>
<evidence type="ECO:0000256" key="3">
    <source>
        <dbReference type="ARBA" id="ARBA00022723"/>
    </source>
</evidence>
<dbReference type="Gene3D" id="3.30.60.20">
    <property type="match status" value="2"/>
</dbReference>
<evidence type="ECO:0000256" key="1">
    <source>
        <dbReference type="ARBA" id="ARBA00004496"/>
    </source>
</evidence>
<feature type="compositionally biased region" description="Basic and acidic residues" evidence="5">
    <location>
        <begin position="278"/>
        <end position="294"/>
    </location>
</feature>
<dbReference type="InterPro" id="IPR002219">
    <property type="entry name" value="PKC_DAG/PE"/>
</dbReference>